<dbReference type="GO" id="GO:0004674">
    <property type="term" value="F:protein serine/threonine kinase activity"/>
    <property type="evidence" value="ECO:0007669"/>
    <property type="project" value="UniProtKB-KW"/>
</dbReference>
<evidence type="ECO:0000256" key="13">
    <source>
        <dbReference type="ARBA" id="ARBA00022741"/>
    </source>
</evidence>
<evidence type="ECO:0000256" key="22">
    <source>
        <dbReference type="PROSITE-ProRule" id="PRU10141"/>
    </source>
</evidence>
<evidence type="ECO:0000256" key="11">
    <source>
        <dbReference type="ARBA" id="ARBA00022729"/>
    </source>
</evidence>
<dbReference type="SMART" id="SM00369">
    <property type="entry name" value="LRR_TYP"/>
    <property type="match status" value="6"/>
</dbReference>
<evidence type="ECO:0000256" key="3">
    <source>
        <dbReference type="ARBA" id="ARBA00008684"/>
    </source>
</evidence>
<dbReference type="InterPro" id="IPR032675">
    <property type="entry name" value="LRR_dom_sf"/>
</dbReference>
<evidence type="ECO:0000256" key="7">
    <source>
        <dbReference type="ARBA" id="ARBA00022553"/>
    </source>
</evidence>
<dbReference type="Pfam" id="PF13855">
    <property type="entry name" value="LRR_8"/>
    <property type="match status" value="1"/>
</dbReference>
<keyword evidence="19" id="KW-0325">Glycoprotein</keyword>
<keyword evidence="9" id="KW-0808">Transferase</keyword>
<keyword evidence="6" id="KW-0723">Serine/threonine-protein kinase</keyword>
<evidence type="ECO:0000313" key="26">
    <source>
        <dbReference type="EMBL" id="CAL1415014.1"/>
    </source>
</evidence>
<evidence type="ECO:0000256" key="19">
    <source>
        <dbReference type="ARBA" id="ARBA00023180"/>
    </source>
</evidence>
<proteinExistence type="inferred from homology"/>
<keyword evidence="5" id="KW-1003">Cell membrane</keyword>
<dbReference type="GO" id="GO:0005886">
    <property type="term" value="C:plasma membrane"/>
    <property type="evidence" value="ECO:0007669"/>
    <property type="project" value="UniProtKB-SubCell"/>
</dbReference>
<keyword evidence="27" id="KW-1185">Reference proteome</keyword>
<evidence type="ECO:0000256" key="4">
    <source>
        <dbReference type="ARBA" id="ARBA00012513"/>
    </source>
</evidence>
<keyword evidence="14" id="KW-0418">Kinase</keyword>
<keyword evidence="8" id="KW-0433">Leucine-rich repeat</keyword>
<comment type="similarity">
    <text evidence="3">Belongs to the protein kinase superfamily. Ser/Thr protein kinase family.</text>
</comment>
<dbReference type="Gene3D" id="3.30.200.20">
    <property type="entry name" value="Phosphorylase Kinase, domain 1"/>
    <property type="match status" value="1"/>
</dbReference>
<dbReference type="FunFam" id="1.10.510.10:FF:000358">
    <property type="entry name" value="Putative leucine-rich repeat receptor-like serine/threonine-protein kinase"/>
    <property type="match status" value="1"/>
</dbReference>
<dbReference type="SUPFAM" id="SSF56112">
    <property type="entry name" value="Protein kinase-like (PK-like)"/>
    <property type="match status" value="1"/>
</dbReference>
<evidence type="ECO:0000256" key="20">
    <source>
        <dbReference type="ARBA" id="ARBA00047899"/>
    </source>
</evidence>
<keyword evidence="17 23" id="KW-0472">Membrane</keyword>
<dbReference type="EC" id="2.7.11.1" evidence="4"/>
<dbReference type="Proteomes" id="UP001497516">
    <property type="component" value="Chromosome 9"/>
</dbReference>
<dbReference type="InterPro" id="IPR003591">
    <property type="entry name" value="Leu-rich_rpt_typical-subtyp"/>
</dbReference>
<dbReference type="InterPro" id="IPR013210">
    <property type="entry name" value="LRR_N_plant-typ"/>
</dbReference>
<dbReference type="PROSITE" id="PS00108">
    <property type="entry name" value="PROTEIN_KINASE_ST"/>
    <property type="match status" value="1"/>
</dbReference>
<dbReference type="FunFam" id="3.80.10.10:FF:000288">
    <property type="entry name" value="LRR receptor-like serine/threonine-protein kinase EFR"/>
    <property type="match status" value="1"/>
</dbReference>
<evidence type="ECO:0000256" key="16">
    <source>
        <dbReference type="ARBA" id="ARBA00022989"/>
    </source>
</evidence>
<evidence type="ECO:0000313" key="27">
    <source>
        <dbReference type="Proteomes" id="UP001497516"/>
    </source>
</evidence>
<gene>
    <name evidence="26" type="ORF">LTRI10_LOCUS54142</name>
</gene>
<name>A0AAV2GXU9_9ROSI</name>
<keyword evidence="13 22" id="KW-0547">Nucleotide-binding</keyword>
<dbReference type="GO" id="GO:0033612">
    <property type="term" value="F:receptor serine/threonine kinase binding"/>
    <property type="evidence" value="ECO:0007669"/>
    <property type="project" value="TreeGrafter"/>
</dbReference>
<evidence type="ECO:0000256" key="1">
    <source>
        <dbReference type="ARBA" id="ARBA00004162"/>
    </source>
</evidence>
<dbReference type="PANTHER" id="PTHR48056">
    <property type="entry name" value="LRR RECEPTOR-LIKE SERINE/THREONINE-PROTEIN KINASE-RELATED"/>
    <property type="match status" value="1"/>
</dbReference>
<keyword evidence="10 23" id="KW-0812">Transmembrane</keyword>
<reference evidence="26 27" key="1">
    <citation type="submission" date="2024-04" db="EMBL/GenBank/DDBJ databases">
        <authorList>
            <person name="Fracassetti M."/>
        </authorList>
    </citation>
    <scope>NUCLEOTIDE SEQUENCE [LARGE SCALE GENOMIC DNA]</scope>
</reference>
<protein>
    <recommendedName>
        <fullName evidence="4">non-specific serine/threonine protein kinase</fullName>
        <ecNumber evidence="4">2.7.11.1</ecNumber>
    </recommendedName>
</protein>
<dbReference type="Pfam" id="PF00069">
    <property type="entry name" value="Pkinase"/>
    <property type="match status" value="1"/>
</dbReference>
<comment type="subcellular location">
    <subcellularLocation>
        <location evidence="1">Cell membrane</location>
        <topology evidence="1">Single-pass membrane protein</topology>
    </subcellularLocation>
    <subcellularLocation>
        <location evidence="2">Membrane</location>
        <topology evidence="2">Single-pass type I membrane protein</topology>
    </subcellularLocation>
</comment>
<evidence type="ECO:0000256" key="6">
    <source>
        <dbReference type="ARBA" id="ARBA00022527"/>
    </source>
</evidence>
<dbReference type="PRINTS" id="PR00019">
    <property type="entry name" value="LEURICHRPT"/>
</dbReference>
<dbReference type="Gene3D" id="1.10.510.10">
    <property type="entry name" value="Transferase(Phosphotransferase) domain 1"/>
    <property type="match status" value="1"/>
</dbReference>
<evidence type="ECO:0000256" key="21">
    <source>
        <dbReference type="ARBA" id="ARBA00048679"/>
    </source>
</evidence>
<feature type="binding site" evidence="22">
    <location>
        <position position="749"/>
    </location>
    <ligand>
        <name>ATP</name>
        <dbReference type="ChEBI" id="CHEBI:30616"/>
    </ligand>
</feature>
<comment type="catalytic activity">
    <reaction evidence="21">
        <text>L-seryl-[protein] + ATP = O-phospho-L-seryl-[protein] + ADP + H(+)</text>
        <dbReference type="Rhea" id="RHEA:17989"/>
        <dbReference type="Rhea" id="RHEA-COMP:9863"/>
        <dbReference type="Rhea" id="RHEA-COMP:11604"/>
        <dbReference type="ChEBI" id="CHEBI:15378"/>
        <dbReference type="ChEBI" id="CHEBI:29999"/>
        <dbReference type="ChEBI" id="CHEBI:30616"/>
        <dbReference type="ChEBI" id="CHEBI:83421"/>
        <dbReference type="ChEBI" id="CHEBI:456216"/>
        <dbReference type="EC" id="2.7.11.1"/>
    </reaction>
</comment>
<keyword evidence="7" id="KW-0597">Phosphoprotein</keyword>
<dbReference type="InterPro" id="IPR011009">
    <property type="entry name" value="Kinase-like_dom_sf"/>
</dbReference>
<keyword evidence="16 23" id="KW-1133">Transmembrane helix</keyword>
<dbReference type="FunFam" id="3.80.10.10:FF:000041">
    <property type="entry name" value="LRR receptor-like serine/threonine-protein kinase ERECTA"/>
    <property type="match status" value="1"/>
</dbReference>
<evidence type="ECO:0000256" key="2">
    <source>
        <dbReference type="ARBA" id="ARBA00004479"/>
    </source>
</evidence>
<evidence type="ECO:0000256" key="14">
    <source>
        <dbReference type="ARBA" id="ARBA00022777"/>
    </source>
</evidence>
<dbReference type="Pfam" id="PF00560">
    <property type="entry name" value="LRR_1"/>
    <property type="match status" value="8"/>
</dbReference>
<evidence type="ECO:0000259" key="25">
    <source>
        <dbReference type="PROSITE" id="PS50011"/>
    </source>
</evidence>
<accession>A0AAV2GXU9</accession>
<dbReference type="InterPro" id="IPR050647">
    <property type="entry name" value="Plant_LRR-RLKs"/>
</dbReference>
<keyword evidence="12" id="KW-0677">Repeat</keyword>
<evidence type="ECO:0000256" key="23">
    <source>
        <dbReference type="SAM" id="Phobius"/>
    </source>
</evidence>
<evidence type="ECO:0000256" key="12">
    <source>
        <dbReference type="ARBA" id="ARBA00022737"/>
    </source>
</evidence>
<dbReference type="AlphaFoldDB" id="A0AAV2GXU9"/>
<feature type="signal peptide" evidence="24">
    <location>
        <begin position="1"/>
        <end position="35"/>
    </location>
</feature>
<sequence length="1007" mass="108726">MHMGLSGTRSSAFGVVAAAALLLPLQLCLLTAAAAASGAGVLSNETDRMALLEFKAMISSDPLRALSSWNDSAHFCQWYGVSCSKRHAGRVTVLDLRSQKLAGSISPYIGNLSFLKRLYLHNNSFSKGIPPEIGSLCRLEWLYLYNNSLTGEIPSNLLSPCSALSMFQVANNKLVGELPRLLNGSMSSRLGIFIAHINNLTGGIPPSYGNLSSLRILSLGENRLSGRVPDTLGQMKSLMELQLNLNNFSGEIPASIFNISSLGSVAFAGNQIHGSLPTNLGISLPNLFDLAVFSNQLTGSVPASLSNASNMVILQLQYNNFTGSMPSMAGCRNLRVFLIERAFLGRRAIDDLSSIISSLTNSTSLEVLMVGDNNFGGSFPESIANLSTSMKYLNMSGTRISGSIPHGIHNLVNLQMFEATHNHLSGTIPSDIGGLQALESLDLSHNSISGSAPLSIGNLTRLIYLSLAANLLQEGIPVSIGNCQNLIALDLSDNNLSGAIPQQVMGIASLARALNLSHNRFSGALSAEVENLKNLGALDLSHNMLSGTIPSSLGSCIRLELVNLQGNLLQGVIPSSLSSLRGMERFDVSTNNLSGKIPEFFQDMKYLELLNLSYNNFKGEVPQGGVLKNGSIISIKGNGRLCGGIAGLQLPPCRFSYPKKKLSLKWKIIISVISVLLFLTFMGSCLFIFWIKKRGKPDTVSAGDVEMQLSYQKLFRATYGFSTSALIGLGSFGSVYKGVLENGSIVAVKVFNLQRRGGSKSFMAECQALKNIRHRNLVRIITVCSGADHQGNDFKALIYEFMSNGSLEDWLHPVESTADETPRCLHFHQRLNIAIDIACALDYLHHECGTPIVHCDLKPNNILLDEEKIGHVADFGLARFLSVNNHSTRGEISSSIGIKGTVGYAPPEYGMGNEVSAQGDVYSYGILLLELFTGRRPTDEIFGDGLSLQTFVKNALSQHQLLTEVVDSTLLNELLIDQTLEGTLISILDTAIACRTSHKRDQVSIRF</sequence>
<dbReference type="FunFam" id="3.80.10.10:FF:000627">
    <property type="entry name" value="Probable leucine-rich repeat receptor-like protein kinase At2g33170"/>
    <property type="match status" value="1"/>
</dbReference>
<evidence type="ECO:0000256" key="18">
    <source>
        <dbReference type="ARBA" id="ARBA00023170"/>
    </source>
</evidence>
<dbReference type="EMBL" id="OZ034822">
    <property type="protein sequence ID" value="CAL1415014.1"/>
    <property type="molecule type" value="Genomic_DNA"/>
</dbReference>
<dbReference type="InterPro" id="IPR000719">
    <property type="entry name" value="Prot_kinase_dom"/>
</dbReference>
<comment type="catalytic activity">
    <reaction evidence="20">
        <text>L-threonyl-[protein] + ATP = O-phospho-L-threonyl-[protein] + ADP + H(+)</text>
        <dbReference type="Rhea" id="RHEA:46608"/>
        <dbReference type="Rhea" id="RHEA-COMP:11060"/>
        <dbReference type="Rhea" id="RHEA-COMP:11605"/>
        <dbReference type="ChEBI" id="CHEBI:15378"/>
        <dbReference type="ChEBI" id="CHEBI:30013"/>
        <dbReference type="ChEBI" id="CHEBI:30616"/>
        <dbReference type="ChEBI" id="CHEBI:61977"/>
        <dbReference type="ChEBI" id="CHEBI:456216"/>
        <dbReference type="EC" id="2.7.11.1"/>
    </reaction>
</comment>
<evidence type="ECO:0000256" key="24">
    <source>
        <dbReference type="SAM" id="SignalP"/>
    </source>
</evidence>
<keyword evidence="11 24" id="KW-0732">Signal</keyword>
<feature type="chain" id="PRO_5043371097" description="non-specific serine/threonine protein kinase" evidence="24">
    <location>
        <begin position="36"/>
        <end position="1007"/>
    </location>
</feature>
<dbReference type="InterPro" id="IPR001611">
    <property type="entry name" value="Leu-rich_rpt"/>
</dbReference>
<evidence type="ECO:0000256" key="5">
    <source>
        <dbReference type="ARBA" id="ARBA00022475"/>
    </source>
</evidence>
<dbReference type="Pfam" id="PF08263">
    <property type="entry name" value="LRRNT_2"/>
    <property type="match status" value="1"/>
</dbReference>
<dbReference type="Gene3D" id="3.80.10.10">
    <property type="entry name" value="Ribonuclease Inhibitor"/>
    <property type="match status" value="3"/>
</dbReference>
<evidence type="ECO:0000256" key="10">
    <source>
        <dbReference type="ARBA" id="ARBA00022692"/>
    </source>
</evidence>
<feature type="transmembrane region" description="Helical" evidence="23">
    <location>
        <begin position="668"/>
        <end position="691"/>
    </location>
</feature>
<feature type="domain" description="Protein kinase" evidence="25">
    <location>
        <begin position="721"/>
        <end position="1007"/>
    </location>
</feature>
<keyword evidence="15 22" id="KW-0067">ATP-binding</keyword>
<dbReference type="FunFam" id="3.30.200.20:FF:000432">
    <property type="entry name" value="LRR receptor-like serine/threonine-protein kinase EFR"/>
    <property type="match status" value="1"/>
</dbReference>
<evidence type="ECO:0000256" key="17">
    <source>
        <dbReference type="ARBA" id="ARBA00023136"/>
    </source>
</evidence>
<organism evidence="26 27">
    <name type="scientific">Linum trigynum</name>
    <dbReference type="NCBI Taxonomy" id="586398"/>
    <lineage>
        <taxon>Eukaryota</taxon>
        <taxon>Viridiplantae</taxon>
        <taxon>Streptophyta</taxon>
        <taxon>Embryophyta</taxon>
        <taxon>Tracheophyta</taxon>
        <taxon>Spermatophyta</taxon>
        <taxon>Magnoliopsida</taxon>
        <taxon>eudicotyledons</taxon>
        <taxon>Gunneridae</taxon>
        <taxon>Pentapetalae</taxon>
        <taxon>rosids</taxon>
        <taxon>fabids</taxon>
        <taxon>Malpighiales</taxon>
        <taxon>Linaceae</taxon>
        <taxon>Linum</taxon>
    </lineage>
</organism>
<dbReference type="PROSITE" id="PS50011">
    <property type="entry name" value="PROTEIN_KINASE_DOM"/>
    <property type="match status" value="1"/>
</dbReference>
<dbReference type="PROSITE" id="PS00107">
    <property type="entry name" value="PROTEIN_KINASE_ATP"/>
    <property type="match status" value="1"/>
</dbReference>
<dbReference type="InterPro" id="IPR017441">
    <property type="entry name" value="Protein_kinase_ATP_BS"/>
</dbReference>
<dbReference type="GO" id="GO:0005524">
    <property type="term" value="F:ATP binding"/>
    <property type="evidence" value="ECO:0007669"/>
    <property type="project" value="UniProtKB-UniRule"/>
</dbReference>
<dbReference type="SMART" id="SM00220">
    <property type="entry name" value="S_TKc"/>
    <property type="match status" value="1"/>
</dbReference>
<dbReference type="InterPro" id="IPR008271">
    <property type="entry name" value="Ser/Thr_kinase_AS"/>
</dbReference>
<keyword evidence="18" id="KW-0675">Receptor</keyword>
<evidence type="ECO:0000256" key="8">
    <source>
        <dbReference type="ARBA" id="ARBA00022614"/>
    </source>
</evidence>
<evidence type="ECO:0000256" key="9">
    <source>
        <dbReference type="ARBA" id="ARBA00022679"/>
    </source>
</evidence>
<dbReference type="SUPFAM" id="SSF52058">
    <property type="entry name" value="L domain-like"/>
    <property type="match status" value="2"/>
</dbReference>
<dbReference type="PANTHER" id="PTHR48056:SF89">
    <property type="entry name" value="OS06G0585982 PROTEIN"/>
    <property type="match status" value="1"/>
</dbReference>
<evidence type="ECO:0000256" key="15">
    <source>
        <dbReference type="ARBA" id="ARBA00022840"/>
    </source>
</evidence>